<dbReference type="Proteomes" id="UP000246058">
    <property type="component" value="Chromosome"/>
</dbReference>
<evidence type="ECO:0000256" key="5">
    <source>
        <dbReference type="ARBA" id="ARBA00029758"/>
    </source>
</evidence>
<evidence type="ECO:0000256" key="2">
    <source>
        <dbReference type="ARBA" id="ARBA00001997"/>
    </source>
</evidence>
<reference evidence="9 10" key="1">
    <citation type="submission" date="2018-05" db="EMBL/GenBank/DDBJ databases">
        <title>Complete Genome Sequence of Methylobacterium sp. 17Sr1-43.</title>
        <authorList>
            <person name="Srinivasan S."/>
        </authorList>
    </citation>
    <scope>NUCLEOTIDE SEQUENCE [LARGE SCALE GENOMIC DNA]</scope>
    <source>
        <strain evidence="9 10">17Sr1-43</strain>
    </source>
</reference>
<dbReference type="CDD" id="cd00438">
    <property type="entry name" value="cupin_RmlC"/>
    <property type="match status" value="1"/>
</dbReference>
<dbReference type="OrthoDB" id="9800680at2"/>
<dbReference type="PANTHER" id="PTHR21047:SF2">
    <property type="entry name" value="THYMIDINE DIPHOSPHO-4-KETO-RHAMNOSE 3,5-EPIMERASE"/>
    <property type="match status" value="1"/>
</dbReference>
<comment type="function">
    <text evidence="2">Catalyzes the epimerization of the C3' and C5'positions of dTDP-6-deoxy-D-xylo-4-hexulose, forming dTDP-6-deoxy-L-lyxo-4-hexulose.</text>
</comment>
<evidence type="ECO:0000256" key="6">
    <source>
        <dbReference type="ARBA" id="ARBA00031424"/>
    </source>
</evidence>
<evidence type="ECO:0000313" key="10">
    <source>
        <dbReference type="Proteomes" id="UP000246058"/>
    </source>
</evidence>
<sequence length="178" mass="19416">MFEIHPTALPQVAFLRAPGSRDARGGFRKLAHAPALAAAGLRSDFAEIYCSTSQAGVVRGMHFQAPPHQHAKLVWCLEGRVTDVVLDLRPGERYGRAVALDLDGAARDGVYVPEGCAHGFAVRSDHATLLYMVTSVHAPEADLGIRWDGFGFDWGVESPILSERDRRHPGLKDFATPF</sequence>
<evidence type="ECO:0000256" key="4">
    <source>
        <dbReference type="ARBA" id="ARBA00019595"/>
    </source>
</evidence>
<evidence type="ECO:0000256" key="1">
    <source>
        <dbReference type="ARBA" id="ARBA00001298"/>
    </source>
</evidence>
<dbReference type="Pfam" id="PF00908">
    <property type="entry name" value="dTDP_sugar_isom"/>
    <property type="match status" value="1"/>
</dbReference>
<protein>
    <recommendedName>
        <fullName evidence="4">dTDP-4-dehydrorhamnose 3,5-epimerase</fullName>
        <ecNumber evidence="3">5.1.3.13</ecNumber>
    </recommendedName>
    <alternativeName>
        <fullName evidence="6">Thymidine diphospho-4-keto-rhamnose 3,5-epimerase</fullName>
    </alternativeName>
    <alternativeName>
        <fullName evidence="5">dTDP-4-keto-6-deoxyglucose 3,5-epimerase</fullName>
    </alternativeName>
    <alternativeName>
        <fullName evidence="7">dTDP-6-deoxy-D-xylo-4-hexulose 3,5-epimerase</fullName>
    </alternativeName>
</protein>
<dbReference type="EC" id="5.1.3.13" evidence="3"/>
<keyword evidence="10" id="KW-1185">Reference proteome</keyword>
<dbReference type="AlphaFoldDB" id="A0A2U8VLI3"/>
<evidence type="ECO:0000256" key="3">
    <source>
        <dbReference type="ARBA" id="ARBA00012098"/>
    </source>
</evidence>
<dbReference type="GO" id="GO:0005829">
    <property type="term" value="C:cytosol"/>
    <property type="evidence" value="ECO:0007669"/>
    <property type="project" value="TreeGrafter"/>
</dbReference>
<evidence type="ECO:0000256" key="8">
    <source>
        <dbReference type="PIRSR" id="PIRSR600888-1"/>
    </source>
</evidence>
<dbReference type="InterPro" id="IPR000888">
    <property type="entry name" value="RmlC-like"/>
</dbReference>
<dbReference type="GO" id="GO:0019305">
    <property type="term" value="P:dTDP-rhamnose biosynthetic process"/>
    <property type="evidence" value="ECO:0007669"/>
    <property type="project" value="TreeGrafter"/>
</dbReference>
<dbReference type="GO" id="GO:0008830">
    <property type="term" value="F:dTDP-4-dehydrorhamnose 3,5-epimerase activity"/>
    <property type="evidence" value="ECO:0007669"/>
    <property type="project" value="UniProtKB-EC"/>
</dbReference>
<dbReference type="RefSeq" id="WP_109949568.1">
    <property type="nucleotide sequence ID" value="NZ_CP029551.1"/>
</dbReference>
<evidence type="ECO:0000256" key="7">
    <source>
        <dbReference type="ARBA" id="ARBA00033311"/>
    </source>
</evidence>
<evidence type="ECO:0000313" key="9">
    <source>
        <dbReference type="EMBL" id="AWN34427.1"/>
    </source>
</evidence>
<feature type="active site" description="Proton acceptor" evidence="8">
    <location>
        <position position="62"/>
    </location>
</feature>
<gene>
    <name evidence="9" type="ORF">DK427_00595</name>
</gene>
<dbReference type="PANTHER" id="PTHR21047">
    <property type="entry name" value="DTDP-6-DEOXY-D-GLUCOSE-3,5 EPIMERASE"/>
    <property type="match status" value="1"/>
</dbReference>
<dbReference type="InterPro" id="IPR011051">
    <property type="entry name" value="RmlC_Cupin_sf"/>
</dbReference>
<dbReference type="SUPFAM" id="SSF51182">
    <property type="entry name" value="RmlC-like cupins"/>
    <property type="match status" value="1"/>
</dbReference>
<dbReference type="EMBL" id="CP029551">
    <property type="protein sequence ID" value="AWN34427.1"/>
    <property type="molecule type" value="Genomic_DNA"/>
</dbReference>
<comment type="catalytic activity">
    <reaction evidence="1">
        <text>dTDP-4-dehydro-6-deoxy-alpha-D-glucose = dTDP-4-dehydro-beta-L-rhamnose</text>
        <dbReference type="Rhea" id="RHEA:16969"/>
        <dbReference type="ChEBI" id="CHEBI:57649"/>
        <dbReference type="ChEBI" id="CHEBI:62830"/>
        <dbReference type="EC" id="5.1.3.13"/>
    </reaction>
</comment>
<proteinExistence type="predicted"/>
<accession>A0A2U8VLI3</accession>
<name>A0A2U8VLI3_9HYPH</name>
<dbReference type="KEGG" id="meti:DK427_00595"/>
<organism evidence="9 10">
    <name type="scientific">Methylobacterium radiodurans</name>
    <dbReference type="NCBI Taxonomy" id="2202828"/>
    <lineage>
        <taxon>Bacteria</taxon>
        <taxon>Pseudomonadati</taxon>
        <taxon>Pseudomonadota</taxon>
        <taxon>Alphaproteobacteria</taxon>
        <taxon>Hyphomicrobiales</taxon>
        <taxon>Methylobacteriaceae</taxon>
        <taxon>Methylobacterium</taxon>
    </lineage>
</organism>
<dbReference type="GO" id="GO:0000271">
    <property type="term" value="P:polysaccharide biosynthetic process"/>
    <property type="evidence" value="ECO:0007669"/>
    <property type="project" value="TreeGrafter"/>
</dbReference>
<dbReference type="Gene3D" id="2.60.120.10">
    <property type="entry name" value="Jelly Rolls"/>
    <property type="match status" value="1"/>
</dbReference>
<feature type="active site" description="Proton donor" evidence="8">
    <location>
        <position position="131"/>
    </location>
</feature>
<dbReference type="InterPro" id="IPR014710">
    <property type="entry name" value="RmlC-like_jellyroll"/>
</dbReference>